<evidence type="ECO:0000256" key="1">
    <source>
        <dbReference type="SAM" id="MobiDB-lite"/>
    </source>
</evidence>
<dbReference type="PaxDb" id="3708-A0A078HHG5"/>
<feature type="compositionally biased region" description="Basic residues" evidence="1">
    <location>
        <begin position="1"/>
        <end position="13"/>
    </location>
</feature>
<dbReference type="Proteomes" id="UP001295469">
    <property type="component" value="Chromosome A01"/>
</dbReference>
<feature type="region of interest" description="Disordered" evidence="1">
    <location>
        <begin position="1"/>
        <end position="73"/>
    </location>
</feature>
<evidence type="ECO:0000313" key="3">
    <source>
        <dbReference type="EMBL" id="CDY36268.1"/>
    </source>
</evidence>
<evidence type="ECO:0000313" key="2">
    <source>
        <dbReference type="EMBL" id="CAF2155662.1"/>
    </source>
</evidence>
<feature type="compositionally biased region" description="Basic and acidic residues" evidence="1">
    <location>
        <begin position="14"/>
        <end position="24"/>
    </location>
</feature>
<sequence>MKLIKTGKTRRSRDHQTQENPGDKRHLRHKRMLEGKPKANEYIGAAGVSSEPKANGITKKRTRRRRHKPANRC</sequence>
<keyword evidence="4" id="KW-1185">Reference proteome</keyword>
<organism evidence="3 4">
    <name type="scientific">Brassica napus</name>
    <name type="common">Rape</name>
    <dbReference type="NCBI Taxonomy" id="3708"/>
    <lineage>
        <taxon>Eukaryota</taxon>
        <taxon>Viridiplantae</taxon>
        <taxon>Streptophyta</taxon>
        <taxon>Embryophyta</taxon>
        <taxon>Tracheophyta</taxon>
        <taxon>Spermatophyta</taxon>
        <taxon>Magnoliopsida</taxon>
        <taxon>eudicotyledons</taxon>
        <taxon>Gunneridae</taxon>
        <taxon>Pentapetalae</taxon>
        <taxon>rosids</taxon>
        <taxon>malvids</taxon>
        <taxon>Brassicales</taxon>
        <taxon>Brassicaceae</taxon>
        <taxon>Brassiceae</taxon>
        <taxon>Brassica</taxon>
    </lineage>
</organism>
<name>A0A078HHG5_BRANA</name>
<dbReference type="AlphaFoldDB" id="A0A078HHG5"/>
<reference evidence="2" key="3">
    <citation type="submission" date="2021-01" db="EMBL/GenBank/DDBJ databases">
        <authorList>
            <consortium name="Genoscope - CEA"/>
            <person name="William W."/>
        </authorList>
    </citation>
    <scope>NUCLEOTIDE SEQUENCE</scope>
</reference>
<feature type="compositionally biased region" description="Basic residues" evidence="1">
    <location>
        <begin position="58"/>
        <end position="73"/>
    </location>
</feature>
<gene>
    <name evidence="3" type="primary">BnaA01g31500D</name>
    <name evidence="2" type="ORF">DARMORV10_A01P41540.1</name>
    <name evidence="3" type="ORF">GSBRNA2T00060233001</name>
</gene>
<dbReference type="EMBL" id="LK032372">
    <property type="protein sequence ID" value="CDY36268.1"/>
    <property type="molecule type" value="Genomic_DNA"/>
</dbReference>
<accession>A0A078HHG5</accession>
<dbReference type="Proteomes" id="UP000028999">
    <property type="component" value="Unassembled WGS sequence"/>
</dbReference>
<evidence type="ECO:0000313" key="4">
    <source>
        <dbReference type="Proteomes" id="UP000028999"/>
    </source>
</evidence>
<dbReference type="EMBL" id="HG994355">
    <property type="protein sequence ID" value="CAF2155662.1"/>
    <property type="molecule type" value="Genomic_DNA"/>
</dbReference>
<protein>
    <submittedName>
        <fullName evidence="2">(rape) hypothetical protein</fullName>
    </submittedName>
    <submittedName>
        <fullName evidence="3">BnaA01g31500D protein</fullName>
    </submittedName>
</protein>
<reference evidence="3 4" key="1">
    <citation type="journal article" date="2014" name="Science">
        <title>Plant genetics. Early allopolyploid evolution in the post-Neolithic Brassica napus oilseed genome.</title>
        <authorList>
            <person name="Chalhoub B."/>
            <person name="Denoeud F."/>
            <person name="Liu S."/>
            <person name="Parkin I.A."/>
            <person name="Tang H."/>
            <person name="Wang X."/>
            <person name="Chiquet J."/>
            <person name="Belcram H."/>
            <person name="Tong C."/>
            <person name="Samans B."/>
            <person name="Correa M."/>
            <person name="Da Silva C."/>
            <person name="Just J."/>
            <person name="Falentin C."/>
            <person name="Koh C.S."/>
            <person name="Le Clainche I."/>
            <person name="Bernard M."/>
            <person name="Bento P."/>
            <person name="Noel B."/>
            <person name="Labadie K."/>
            <person name="Alberti A."/>
            <person name="Charles M."/>
            <person name="Arnaud D."/>
            <person name="Guo H."/>
            <person name="Daviaud C."/>
            <person name="Alamery S."/>
            <person name="Jabbari K."/>
            <person name="Zhao M."/>
            <person name="Edger P.P."/>
            <person name="Chelaifa H."/>
            <person name="Tack D."/>
            <person name="Lassalle G."/>
            <person name="Mestiri I."/>
            <person name="Schnel N."/>
            <person name="Le Paslier M.C."/>
            <person name="Fan G."/>
            <person name="Renault V."/>
            <person name="Bayer P.E."/>
            <person name="Golicz A.A."/>
            <person name="Manoli S."/>
            <person name="Lee T.H."/>
            <person name="Thi V.H."/>
            <person name="Chalabi S."/>
            <person name="Hu Q."/>
            <person name="Fan C."/>
            <person name="Tollenaere R."/>
            <person name="Lu Y."/>
            <person name="Battail C."/>
            <person name="Shen J."/>
            <person name="Sidebottom C.H."/>
            <person name="Wang X."/>
            <person name="Canaguier A."/>
            <person name="Chauveau A."/>
            <person name="Berard A."/>
            <person name="Deniot G."/>
            <person name="Guan M."/>
            <person name="Liu Z."/>
            <person name="Sun F."/>
            <person name="Lim Y.P."/>
            <person name="Lyons E."/>
            <person name="Town C.D."/>
            <person name="Bancroft I."/>
            <person name="Wang X."/>
            <person name="Meng J."/>
            <person name="Ma J."/>
            <person name="Pires J.C."/>
            <person name="King G.J."/>
            <person name="Brunel D."/>
            <person name="Delourme R."/>
            <person name="Renard M."/>
            <person name="Aury J.M."/>
            <person name="Adams K.L."/>
            <person name="Batley J."/>
            <person name="Snowdon R.J."/>
            <person name="Tost J."/>
            <person name="Edwards D."/>
            <person name="Zhou Y."/>
            <person name="Hua W."/>
            <person name="Sharpe A.G."/>
            <person name="Paterson A.H."/>
            <person name="Guan C."/>
            <person name="Wincker P."/>
        </authorList>
    </citation>
    <scope>NUCLEOTIDE SEQUENCE [LARGE SCALE GENOMIC DNA]</scope>
    <source>
        <strain evidence="4">cv. Darmor-bzh</strain>
    </source>
</reference>
<reference evidence="3" key="2">
    <citation type="submission" date="2014-06" db="EMBL/GenBank/DDBJ databases">
        <authorList>
            <person name="Genoscope - CEA"/>
        </authorList>
    </citation>
    <scope>NUCLEOTIDE SEQUENCE</scope>
</reference>
<proteinExistence type="predicted"/>
<dbReference type="Gramene" id="CDY36268">
    <property type="protein sequence ID" value="CDY36268"/>
    <property type="gene ID" value="GSBRNA2T00060233001"/>
</dbReference>